<dbReference type="VEuPathDB" id="FungiDB:BO72DRAFT_211932"/>
<accession>A0A8G1RLH9</accession>
<dbReference type="RefSeq" id="XP_040798343.1">
    <property type="nucleotide sequence ID" value="XM_040939678.1"/>
</dbReference>
<keyword evidence="2" id="KW-1185">Reference proteome</keyword>
<dbReference type="GeneID" id="63857011"/>
<evidence type="ECO:0000313" key="1">
    <source>
        <dbReference type="EMBL" id="RAK74333.1"/>
    </source>
</evidence>
<name>A0A8G1RLH9_9EURO</name>
<dbReference type="AlphaFoldDB" id="A0A8G1RLH9"/>
<sequence length="186" mass="20914">MKSEWKQLVQKFSQRVDVPLGLEGLVRRRDSDQCCLGGSMVDPSARGVSRAEPAWIIPPNIFHDGQLVPEVSSLVGRENCLLLTSGGTCLLDPGITLSTLGCLFNARQSIPTTNEALPYEPRRLNGIVDWEYAGYYPEYWEFTKAMYGIINHPELEKIHWDAFGRCVQRRAGGRKTMARISVWSVT</sequence>
<dbReference type="Proteomes" id="UP000249789">
    <property type="component" value="Unassembled WGS sequence"/>
</dbReference>
<organism evidence="1 2">
    <name type="scientific">Aspergillus fijiensis CBS 313.89</name>
    <dbReference type="NCBI Taxonomy" id="1448319"/>
    <lineage>
        <taxon>Eukaryota</taxon>
        <taxon>Fungi</taxon>
        <taxon>Dikarya</taxon>
        <taxon>Ascomycota</taxon>
        <taxon>Pezizomycotina</taxon>
        <taxon>Eurotiomycetes</taxon>
        <taxon>Eurotiomycetidae</taxon>
        <taxon>Eurotiales</taxon>
        <taxon>Aspergillaceae</taxon>
        <taxon>Aspergillus</taxon>
    </lineage>
</organism>
<reference evidence="1 2" key="1">
    <citation type="submission" date="2018-02" db="EMBL/GenBank/DDBJ databases">
        <title>The genomes of Aspergillus section Nigri reveals drivers in fungal speciation.</title>
        <authorList>
            <consortium name="DOE Joint Genome Institute"/>
            <person name="Vesth T.C."/>
            <person name="Nybo J."/>
            <person name="Theobald S."/>
            <person name="Brandl J."/>
            <person name="Frisvad J.C."/>
            <person name="Nielsen K.F."/>
            <person name="Lyhne E.K."/>
            <person name="Kogle M.E."/>
            <person name="Kuo A."/>
            <person name="Riley R."/>
            <person name="Clum A."/>
            <person name="Nolan M."/>
            <person name="Lipzen A."/>
            <person name="Salamov A."/>
            <person name="Henrissat B."/>
            <person name="Wiebenga A."/>
            <person name="De vries R.P."/>
            <person name="Grigoriev I.V."/>
            <person name="Mortensen U.H."/>
            <person name="Andersen M.R."/>
            <person name="Baker S.E."/>
        </authorList>
    </citation>
    <scope>NUCLEOTIDE SEQUENCE [LARGE SCALE GENOMIC DNA]</scope>
    <source>
        <strain evidence="1 2">CBS 313.89</strain>
    </source>
</reference>
<proteinExistence type="predicted"/>
<dbReference type="EMBL" id="KZ824670">
    <property type="protein sequence ID" value="RAK74333.1"/>
    <property type="molecule type" value="Genomic_DNA"/>
</dbReference>
<protein>
    <submittedName>
        <fullName evidence="1">Uncharacterized protein</fullName>
    </submittedName>
</protein>
<evidence type="ECO:0000313" key="2">
    <source>
        <dbReference type="Proteomes" id="UP000249789"/>
    </source>
</evidence>
<dbReference type="OrthoDB" id="2906425at2759"/>
<gene>
    <name evidence="1" type="ORF">BO72DRAFT_211932</name>
</gene>